<keyword evidence="7 9" id="KW-1133">Transmembrane helix</keyword>
<sequence>MDLIVNLFDYISNLGSIVMIPVMIAIVGLLFRLSILKAIRAGVMVGIGFIGLNLVLNLIWDYIGPVTTILIEKFNLNLSVVDAGWPAAAGLAFATKVGVVIIPFIILVNILMLITKQTKTVNIDIWNYWHFAFTGGVIMTISGSFWYGLLGAAAHAVIALKIADISAKRVQDELGLPGVSIPQGFAITTVPIYMLLDKIYDRLPGFKNRRVDSEAINKKLGIMGEPLMIGLVLGIIIGIAVGYDLKQTAELGIAMAALMLLLPRMVKVIMEGLIPISDGAKSFMQKRFKGSEFYIGLDSAVLLGHSNTITVGILLIPVALILAMVLPFNTTLPFGDLAATAFFIAMATPIHKGDFFRTLISGTIVMGVVLAFASYFAPIITETAMNTGFQFPEGAAKITALSAGNWIAYVILMFAKLKFIGAILIVLLTGGMLYFFRKGKNLEEAQEEAGQ</sequence>
<comment type="subcellular location">
    <subcellularLocation>
        <location evidence="1">Cell membrane</location>
        <topology evidence="1">Multi-pass membrane protein</topology>
    </subcellularLocation>
</comment>
<feature type="transmembrane region" description="Helical" evidence="9">
    <location>
        <begin position="253"/>
        <end position="274"/>
    </location>
</feature>
<feature type="transmembrane region" description="Helical" evidence="9">
    <location>
        <begin position="295"/>
        <end position="326"/>
    </location>
</feature>
<dbReference type="Pfam" id="PF03611">
    <property type="entry name" value="EIIC-GAT"/>
    <property type="match status" value="1"/>
</dbReference>
<keyword evidence="8 9" id="KW-0472">Membrane</keyword>
<dbReference type="GO" id="GO:0005886">
    <property type="term" value="C:plasma membrane"/>
    <property type="evidence" value="ECO:0007669"/>
    <property type="project" value="UniProtKB-SubCell"/>
</dbReference>
<feature type="transmembrane region" description="Helical" evidence="9">
    <location>
        <begin position="220"/>
        <end position="241"/>
    </location>
</feature>
<gene>
    <name evidence="11" type="ORF">PBF_16569</name>
</gene>
<keyword evidence="6 9" id="KW-0812">Transmembrane</keyword>
<evidence type="ECO:0000259" key="10">
    <source>
        <dbReference type="PROSITE" id="PS51104"/>
    </source>
</evidence>
<evidence type="ECO:0000256" key="2">
    <source>
        <dbReference type="ARBA" id="ARBA00022448"/>
    </source>
</evidence>
<keyword evidence="4" id="KW-0762">Sugar transport</keyword>
<name>W7L322_CYTFI</name>
<feature type="transmembrane region" description="Helical" evidence="9">
    <location>
        <begin position="12"/>
        <end position="31"/>
    </location>
</feature>
<dbReference type="PIRSF" id="PIRSF006304">
    <property type="entry name" value="GatC"/>
    <property type="match status" value="1"/>
</dbReference>
<feature type="transmembrane region" description="Helical" evidence="9">
    <location>
        <begin position="83"/>
        <end position="114"/>
    </location>
</feature>
<dbReference type="GO" id="GO:0015577">
    <property type="term" value="F:galactitol transmembrane transporter activity"/>
    <property type="evidence" value="ECO:0007669"/>
    <property type="project" value="InterPro"/>
</dbReference>
<dbReference type="AlphaFoldDB" id="W7L322"/>
<reference evidence="11 12" key="2">
    <citation type="journal article" date="2016" name="Sci. Rep.">
        <title>A novel serine protease, Sep1, from Bacillus firmus DS-1 has nematicidal activity and degrades multiple intestinal-associated nematode proteins.</title>
        <authorList>
            <person name="Geng C."/>
            <person name="Nie X."/>
            <person name="Tang Z."/>
            <person name="Zhang Y."/>
            <person name="Lin J."/>
            <person name="Sun M."/>
            <person name="Peng D."/>
        </authorList>
    </citation>
    <scope>NUCLEOTIDE SEQUENCE [LARGE SCALE GENOMIC DNA]</scope>
    <source>
        <strain evidence="11 12">DS1</strain>
    </source>
</reference>
<dbReference type="PROSITE" id="PS51104">
    <property type="entry name" value="PTS_EIIC_TYPE_2"/>
    <property type="match status" value="1"/>
</dbReference>
<organism evidence="11 12">
    <name type="scientific">Cytobacillus firmus DS1</name>
    <dbReference type="NCBI Taxonomy" id="1307436"/>
    <lineage>
        <taxon>Bacteria</taxon>
        <taxon>Bacillati</taxon>
        <taxon>Bacillota</taxon>
        <taxon>Bacilli</taxon>
        <taxon>Bacillales</taxon>
        <taxon>Bacillaceae</taxon>
        <taxon>Cytobacillus</taxon>
    </lineage>
</organism>
<dbReference type="PATRIC" id="fig|1307436.3.peg.3553"/>
<keyword evidence="3" id="KW-1003">Cell membrane</keyword>
<feature type="transmembrane region" description="Helical" evidence="9">
    <location>
        <begin position="126"/>
        <end position="147"/>
    </location>
</feature>
<feature type="transmembrane region" description="Helical" evidence="9">
    <location>
        <begin position="332"/>
        <end position="351"/>
    </location>
</feature>
<dbReference type="InterPro" id="IPR013853">
    <property type="entry name" value="EIIC-GAT"/>
</dbReference>
<keyword evidence="5" id="KW-0598">Phosphotransferase system</keyword>
<dbReference type="InterPro" id="IPR013014">
    <property type="entry name" value="PTS_EIIC_2"/>
</dbReference>
<evidence type="ECO:0000256" key="9">
    <source>
        <dbReference type="SAM" id="Phobius"/>
    </source>
</evidence>
<evidence type="ECO:0000313" key="11">
    <source>
        <dbReference type="EMBL" id="EWG10011.1"/>
    </source>
</evidence>
<evidence type="ECO:0000256" key="6">
    <source>
        <dbReference type="ARBA" id="ARBA00022692"/>
    </source>
</evidence>
<feature type="transmembrane region" description="Helical" evidence="9">
    <location>
        <begin position="406"/>
        <end position="436"/>
    </location>
</feature>
<feature type="transmembrane region" description="Helical" evidence="9">
    <location>
        <begin position="43"/>
        <end position="63"/>
    </location>
</feature>
<evidence type="ECO:0000256" key="1">
    <source>
        <dbReference type="ARBA" id="ARBA00004651"/>
    </source>
</evidence>
<evidence type="ECO:0000313" key="12">
    <source>
        <dbReference type="Proteomes" id="UP000019270"/>
    </source>
</evidence>
<evidence type="ECO:0000256" key="4">
    <source>
        <dbReference type="ARBA" id="ARBA00022597"/>
    </source>
</evidence>
<dbReference type="eggNOG" id="COG3775">
    <property type="taxonomic scope" value="Bacteria"/>
</dbReference>
<dbReference type="EMBL" id="APVL01000012">
    <property type="protein sequence ID" value="EWG10011.1"/>
    <property type="molecule type" value="Genomic_DNA"/>
</dbReference>
<accession>W7L322</accession>
<reference evidence="12" key="1">
    <citation type="submission" date="2013-03" db="EMBL/GenBank/DDBJ databases">
        <title>Draft genome sequence of Bacillus firmus DS1.</title>
        <authorList>
            <person name="Peng D."/>
            <person name="Zhu L."/>
            <person name="Sun M."/>
        </authorList>
    </citation>
    <scope>NUCLEOTIDE SEQUENCE [LARGE SCALE GENOMIC DNA]</scope>
    <source>
        <strain evidence="12">DS1</strain>
    </source>
</reference>
<protein>
    <submittedName>
        <fullName evidence="11">Putative phosphotransferase enzyme IIC component</fullName>
    </submittedName>
</protein>
<evidence type="ECO:0000256" key="8">
    <source>
        <dbReference type="ARBA" id="ARBA00023136"/>
    </source>
</evidence>
<dbReference type="PANTHER" id="PTHR37324">
    <property type="entry name" value="PTS SYSTEM GALACTITOL-SPECIFIC EIIC COMPONENT"/>
    <property type="match status" value="1"/>
</dbReference>
<dbReference type="GO" id="GO:0016740">
    <property type="term" value="F:transferase activity"/>
    <property type="evidence" value="ECO:0007669"/>
    <property type="project" value="UniProtKB-KW"/>
</dbReference>
<evidence type="ECO:0000256" key="7">
    <source>
        <dbReference type="ARBA" id="ARBA00022989"/>
    </source>
</evidence>
<dbReference type="PANTHER" id="PTHR37324:SF2">
    <property type="entry name" value="PTS SYSTEM GALACTITOL-SPECIFIC EIIC COMPONENT"/>
    <property type="match status" value="1"/>
</dbReference>
<keyword evidence="2" id="KW-0813">Transport</keyword>
<dbReference type="OrthoDB" id="9787936at2"/>
<dbReference type="GO" id="GO:0009401">
    <property type="term" value="P:phosphoenolpyruvate-dependent sugar phosphotransferase system"/>
    <property type="evidence" value="ECO:0007669"/>
    <property type="project" value="UniProtKB-KW"/>
</dbReference>
<comment type="caution">
    <text evidence="11">The sequence shown here is derived from an EMBL/GenBank/DDBJ whole genome shotgun (WGS) entry which is preliminary data.</text>
</comment>
<feature type="transmembrane region" description="Helical" evidence="9">
    <location>
        <begin position="181"/>
        <end position="200"/>
    </location>
</feature>
<dbReference type="Proteomes" id="UP000019270">
    <property type="component" value="Unassembled WGS sequence"/>
</dbReference>
<keyword evidence="11" id="KW-0808">Transferase</keyword>
<dbReference type="RefSeq" id="WP_035331036.1">
    <property type="nucleotide sequence ID" value="NZ_APVL01000012.1"/>
</dbReference>
<feature type="transmembrane region" description="Helical" evidence="9">
    <location>
        <begin position="358"/>
        <end position="380"/>
    </location>
</feature>
<evidence type="ECO:0000256" key="3">
    <source>
        <dbReference type="ARBA" id="ARBA00022475"/>
    </source>
</evidence>
<feature type="domain" description="PTS EIIC type-2" evidence="10">
    <location>
        <begin position="8"/>
        <end position="451"/>
    </location>
</feature>
<proteinExistence type="predicted"/>
<evidence type="ECO:0000256" key="5">
    <source>
        <dbReference type="ARBA" id="ARBA00022683"/>
    </source>
</evidence>
<dbReference type="InterPro" id="IPR004703">
    <property type="entry name" value="PTS_sugar-sp_permease"/>
</dbReference>